<comment type="caution">
    <text evidence="2">The sequence shown here is derived from an EMBL/GenBank/DDBJ whole genome shotgun (WGS) entry which is preliminary data.</text>
</comment>
<dbReference type="Proteomes" id="UP001172155">
    <property type="component" value="Unassembled WGS sequence"/>
</dbReference>
<name>A0AA40K030_9PEZI</name>
<dbReference type="AlphaFoldDB" id="A0AA40K030"/>
<organism evidence="2 3">
    <name type="scientific">Schizothecium vesticola</name>
    <dbReference type="NCBI Taxonomy" id="314040"/>
    <lineage>
        <taxon>Eukaryota</taxon>
        <taxon>Fungi</taxon>
        <taxon>Dikarya</taxon>
        <taxon>Ascomycota</taxon>
        <taxon>Pezizomycotina</taxon>
        <taxon>Sordariomycetes</taxon>
        <taxon>Sordariomycetidae</taxon>
        <taxon>Sordariales</taxon>
        <taxon>Schizotheciaceae</taxon>
        <taxon>Schizothecium</taxon>
    </lineage>
</organism>
<sequence>MPPHMVRLFTLPLFHLTEAESGYETKNKLYECHYIIKKVFKPSGVDGLKAAKQKGTAQWMGWAATSCIQPDMIIRAFLLLTRAPFGRIGMIKTYICKQDSPSPSFSKDTLILP</sequence>
<feature type="chain" id="PRO_5041345936" evidence="1">
    <location>
        <begin position="20"/>
        <end position="113"/>
    </location>
</feature>
<proteinExistence type="predicted"/>
<keyword evidence="1" id="KW-0732">Signal</keyword>
<gene>
    <name evidence="2" type="ORF">B0T18DRAFT_224733</name>
</gene>
<keyword evidence="3" id="KW-1185">Reference proteome</keyword>
<evidence type="ECO:0000313" key="3">
    <source>
        <dbReference type="Proteomes" id="UP001172155"/>
    </source>
</evidence>
<dbReference type="EMBL" id="JAUKUD010000006">
    <property type="protein sequence ID" value="KAK0741120.1"/>
    <property type="molecule type" value="Genomic_DNA"/>
</dbReference>
<evidence type="ECO:0000313" key="2">
    <source>
        <dbReference type="EMBL" id="KAK0741120.1"/>
    </source>
</evidence>
<protein>
    <submittedName>
        <fullName evidence="2">Uncharacterized protein</fullName>
    </submittedName>
</protein>
<accession>A0AA40K030</accession>
<reference evidence="2" key="1">
    <citation type="submission" date="2023-06" db="EMBL/GenBank/DDBJ databases">
        <title>Genome-scale phylogeny and comparative genomics of the fungal order Sordariales.</title>
        <authorList>
            <consortium name="Lawrence Berkeley National Laboratory"/>
            <person name="Hensen N."/>
            <person name="Bonometti L."/>
            <person name="Westerberg I."/>
            <person name="Brannstrom I.O."/>
            <person name="Guillou S."/>
            <person name="Cros-Aarteil S."/>
            <person name="Calhoun S."/>
            <person name="Haridas S."/>
            <person name="Kuo A."/>
            <person name="Mondo S."/>
            <person name="Pangilinan J."/>
            <person name="Riley R."/>
            <person name="LaButti K."/>
            <person name="Andreopoulos B."/>
            <person name="Lipzen A."/>
            <person name="Chen C."/>
            <person name="Yanf M."/>
            <person name="Daum C."/>
            <person name="Ng V."/>
            <person name="Clum A."/>
            <person name="Steindorff A."/>
            <person name="Ohm R."/>
            <person name="Martin F."/>
            <person name="Silar P."/>
            <person name="Natvig D."/>
            <person name="Lalanne C."/>
            <person name="Gautier V."/>
            <person name="Ament-velasquez S.L."/>
            <person name="Kruys A."/>
            <person name="Hutchinson M.I."/>
            <person name="Powell A.J."/>
            <person name="Barry K."/>
            <person name="Miller A.N."/>
            <person name="Grigoriev I.V."/>
            <person name="Debuchy R."/>
            <person name="Gladieux P."/>
            <person name="Thoren M.H."/>
            <person name="Johannesson H."/>
        </authorList>
    </citation>
    <scope>NUCLEOTIDE SEQUENCE</scope>
    <source>
        <strain evidence="2">SMH3187-1</strain>
    </source>
</reference>
<evidence type="ECO:0000256" key="1">
    <source>
        <dbReference type="SAM" id="SignalP"/>
    </source>
</evidence>
<feature type="signal peptide" evidence="1">
    <location>
        <begin position="1"/>
        <end position="19"/>
    </location>
</feature>